<dbReference type="InterPro" id="IPR004622">
    <property type="entry name" value="DNA_pol_HolB"/>
</dbReference>
<keyword evidence="2 3" id="KW-0408">Iron</keyword>
<evidence type="ECO:0000256" key="2">
    <source>
        <dbReference type="ARBA" id="ARBA00023004"/>
    </source>
</evidence>
<dbReference type="GO" id="GO:0046872">
    <property type="term" value="F:metal ion binding"/>
    <property type="evidence" value="ECO:0007669"/>
    <property type="project" value="UniProtKB-KW"/>
</dbReference>
<dbReference type="GO" id="GO:0009360">
    <property type="term" value="C:DNA polymerase III complex"/>
    <property type="evidence" value="ECO:0007669"/>
    <property type="project" value="TreeGrafter"/>
</dbReference>
<dbReference type="GO" id="GO:0009055">
    <property type="term" value="F:electron transfer activity"/>
    <property type="evidence" value="ECO:0007669"/>
    <property type="project" value="InterPro"/>
</dbReference>
<protein>
    <submittedName>
        <fullName evidence="5">DNA polymerase III delta prime subunit</fullName>
    </submittedName>
</protein>
<accession>A0A4R3M9H6</accession>
<dbReference type="GO" id="GO:0020037">
    <property type="term" value="F:heme binding"/>
    <property type="evidence" value="ECO:0007669"/>
    <property type="project" value="InterPro"/>
</dbReference>
<evidence type="ECO:0000313" key="6">
    <source>
        <dbReference type="Proteomes" id="UP000295525"/>
    </source>
</evidence>
<feature type="domain" description="Cytochrome c" evidence="4">
    <location>
        <begin position="33"/>
        <end position="129"/>
    </location>
</feature>
<sequence>MSAIPRFLSWQEDLARSWLGQRERFAHAWLIHGVGGIGKRQFALAAAASLLCEAPVQGLACGQCAACHWLAGNNHPDLRRIRPDAIAQDEGVEAVAEEEATASTAKKAPSKEIRVDQLRELSSWFNTATHRGGWRVAVLYPAQALNSISANALLKVLEEPPEHTVFLLVAEAPDRLLPTLVSRCRRLPLASPPSEVCLEWLRGQGLDAPESWLAAAGGAPLSALQLAQSGTAACPDWLRQLVDPLARAQNPDIGGLADGLEKEPPSVWIDTLQRLFVDMSLAASGVPVRYFPTLGESIRAAAARASLANLSDTGKWLGQQRAVAGHPLNAKLLVHSVLQRVALACLPAR</sequence>
<dbReference type="InterPro" id="IPR027417">
    <property type="entry name" value="P-loop_NTPase"/>
</dbReference>
<keyword evidence="6" id="KW-1185">Reference proteome</keyword>
<keyword evidence="1 3" id="KW-0479">Metal-binding</keyword>
<dbReference type="AlphaFoldDB" id="A0A4R3M9H6"/>
<gene>
    <name evidence="5" type="ORF">EDC26_10236</name>
</gene>
<organism evidence="5 6">
    <name type="scientific">Paralcaligenes ureilyticus</name>
    <dbReference type="NCBI Taxonomy" id="627131"/>
    <lineage>
        <taxon>Bacteria</taxon>
        <taxon>Pseudomonadati</taxon>
        <taxon>Pseudomonadota</taxon>
        <taxon>Betaproteobacteria</taxon>
        <taxon>Burkholderiales</taxon>
        <taxon>Alcaligenaceae</taxon>
        <taxon>Paralcaligenes</taxon>
    </lineage>
</organism>
<dbReference type="GO" id="GO:0006261">
    <property type="term" value="P:DNA-templated DNA replication"/>
    <property type="evidence" value="ECO:0007669"/>
    <property type="project" value="TreeGrafter"/>
</dbReference>
<dbReference type="InterPro" id="IPR050238">
    <property type="entry name" value="DNA_Rep/Repair_Clamp_Loader"/>
</dbReference>
<dbReference type="Gene3D" id="3.40.50.300">
    <property type="entry name" value="P-loop containing nucleotide triphosphate hydrolases"/>
    <property type="match status" value="1"/>
</dbReference>
<dbReference type="Proteomes" id="UP000295525">
    <property type="component" value="Unassembled WGS sequence"/>
</dbReference>
<dbReference type="PANTHER" id="PTHR11669">
    <property type="entry name" value="REPLICATION FACTOR C / DNA POLYMERASE III GAMMA-TAU SUBUNIT"/>
    <property type="match status" value="1"/>
</dbReference>
<name>A0A4R3M9H6_9BURK</name>
<dbReference type="PROSITE" id="PS51007">
    <property type="entry name" value="CYTC"/>
    <property type="match status" value="1"/>
</dbReference>
<dbReference type="RefSeq" id="WP_132579711.1">
    <property type="nucleotide sequence ID" value="NZ_SMAJ01000002.1"/>
</dbReference>
<keyword evidence="3" id="KW-0349">Heme</keyword>
<reference evidence="5 6" key="1">
    <citation type="submission" date="2019-03" db="EMBL/GenBank/DDBJ databases">
        <title>Genomic Encyclopedia of Type Strains, Phase IV (KMG-IV): sequencing the most valuable type-strain genomes for metagenomic binning, comparative biology and taxonomic classification.</title>
        <authorList>
            <person name="Goeker M."/>
        </authorList>
    </citation>
    <scope>NUCLEOTIDE SEQUENCE [LARGE SCALE GENOMIC DNA]</scope>
    <source>
        <strain evidence="5 6">DSM 24591</strain>
    </source>
</reference>
<comment type="caution">
    <text evidence="5">The sequence shown here is derived from an EMBL/GenBank/DDBJ whole genome shotgun (WGS) entry which is preliminary data.</text>
</comment>
<dbReference type="EMBL" id="SMAJ01000002">
    <property type="protein sequence ID" value="TCT10080.1"/>
    <property type="molecule type" value="Genomic_DNA"/>
</dbReference>
<evidence type="ECO:0000256" key="3">
    <source>
        <dbReference type="PROSITE-ProRule" id="PRU00433"/>
    </source>
</evidence>
<dbReference type="GO" id="GO:0008408">
    <property type="term" value="F:3'-5' exonuclease activity"/>
    <property type="evidence" value="ECO:0007669"/>
    <property type="project" value="InterPro"/>
</dbReference>
<dbReference type="NCBIfam" id="TIGR00678">
    <property type="entry name" value="holB"/>
    <property type="match status" value="1"/>
</dbReference>
<dbReference type="InterPro" id="IPR009056">
    <property type="entry name" value="Cyt_c-like_dom"/>
</dbReference>
<proteinExistence type="predicted"/>
<dbReference type="SUPFAM" id="SSF52540">
    <property type="entry name" value="P-loop containing nucleoside triphosphate hydrolases"/>
    <property type="match status" value="1"/>
</dbReference>
<dbReference type="PANTHER" id="PTHR11669:SF8">
    <property type="entry name" value="DNA POLYMERASE III SUBUNIT DELTA"/>
    <property type="match status" value="1"/>
</dbReference>
<evidence type="ECO:0000259" key="4">
    <source>
        <dbReference type="PROSITE" id="PS51007"/>
    </source>
</evidence>
<dbReference type="OrthoDB" id="9811073at2"/>
<dbReference type="Pfam" id="PF13177">
    <property type="entry name" value="DNA_pol3_delta2"/>
    <property type="match status" value="1"/>
</dbReference>
<evidence type="ECO:0000313" key="5">
    <source>
        <dbReference type="EMBL" id="TCT10080.1"/>
    </source>
</evidence>
<dbReference type="GO" id="GO:0003887">
    <property type="term" value="F:DNA-directed DNA polymerase activity"/>
    <property type="evidence" value="ECO:0007669"/>
    <property type="project" value="InterPro"/>
</dbReference>
<evidence type="ECO:0000256" key="1">
    <source>
        <dbReference type="ARBA" id="ARBA00022723"/>
    </source>
</evidence>